<accession>A0A1W1BBK8</accession>
<gene>
    <name evidence="1" type="ORF">MNB_SV-12-1097</name>
</gene>
<sequence length="104" mass="11672">MKYFYLIIGVIFIGCNSRTITVETPKANSVKSNRVVVEQKPVIVEEEVVVEEPKVTKSIKSDVPPKCAMWSDGCNICTRMNSTKASCTTYPACHNRLLSCLQWN</sequence>
<proteinExistence type="predicted"/>
<reference evidence="1" key="1">
    <citation type="submission" date="2016-10" db="EMBL/GenBank/DDBJ databases">
        <authorList>
            <person name="de Groot N.N."/>
        </authorList>
    </citation>
    <scope>NUCLEOTIDE SEQUENCE</scope>
</reference>
<dbReference type="PROSITE" id="PS51257">
    <property type="entry name" value="PROKAR_LIPOPROTEIN"/>
    <property type="match status" value="1"/>
</dbReference>
<organism evidence="1">
    <name type="scientific">hydrothermal vent metagenome</name>
    <dbReference type="NCBI Taxonomy" id="652676"/>
    <lineage>
        <taxon>unclassified sequences</taxon>
        <taxon>metagenomes</taxon>
        <taxon>ecological metagenomes</taxon>
    </lineage>
</organism>
<protein>
    <submittedName>
        <fullName evidence="1">Uncharacterized protein</fullName>
    </submittedName>
</protein>
<evidence type="ECO:0000313" key="1">
    <source>
        <dbReference type="EMBL" id="SFV50887.1"/>
    </source>
</evidence>
<dbReference type="AlphaFoldDB" id="A0A1W1BBK8"/>
<name>A0A1W1BBK8_9ZZZZ</name>
<dbReference type="EMBL" id="FPHE01000014">
    <property type="protein sequence ID" value="SFV50887.1"/>
    <property type="molecule type" value="Genomic_DNA"/>
</dbReference>